<protein>
    <submittedName>
        <fullName evidence="1">Uncharacterized protein</fullName>
    </submittedName>
</protein>
<sequence length="144" mass="15885">MSTSPKTLYILYNADGSILGKLKYGYRKLKSSPDCEPTCAACDITHGGLSLSETPAWTAAKKEIEASGDLKVVQWHRDEVSPALKEFLTANQIKYPTVIIEQNEGDFRQIVSNTDLAAFKGDARAFVEQLKEQGLMKQRTSASL</sequence>
<dbReference type="AlphaFoldDB" id="A0A8E2FA41"/>
<proteinExistence type="predicted"/>
<keyword evidence="2" id="KW-1185">Reference proteome</keyword>
<evidence type="ECO:0000313" key="1">
    <source>
        <dbReference type="EMBL" id="OCL13375.1"/>
    </source>
</evidence>
<evidence type="ECO:0000313" key="2">
    <source>
        <dbReference type="Proteomes" id="UP000250140"/>
    </source>
</evidence>
<dbReference type="Proteomes" id="UP000250140">
    <property type="component" value="Unassembled WGS sequence"/>
</dbReference>
<gene>
    <name evidence="1" type="ORF">AOQ84DRAFT_436369</name>
</gene>
<dbReference type="EMBL" id="KV748729">
    <property type="protein sequence ID" value="OCL13375.1"/>
    <property type="molecule type" value="Genomic_DNA"/>
</dbReference>
<reference evidence="1 2" key="1">
    <citation type="journal article" date="2016" name="Nat. Commun.">
        <title>Ectomycorrhizal ecology is imprinted in the genome of the dominant symbiotic fungus Cenococcum geophilum.</title>
        <authorList>
            <consortium name="DOE Joint Genome Institute"/>
            <person name="Peter M."/>
            <person name="Kohler A."/>
            <person name="Ohm R.A."/>
            <person name="Kuo A."/>
            <person name="Krutzmann J."/>
            <person name="Morin E."/>
            <person name="Arend M."/>
            <person name="Barry K.W."/>
            <person name="Binder M."/>
            <person name="Choi C."/>
            <person name="Clum A."/>
            <person name="Copeland A."/>
            <person name="Grisel N."/>
            <person name="Haridas S."/>
            <person name="Kipfer T."/>
            <person name="LaButti K."/>
            <person name="Lindquist E."/>
            <person name="Lipzen A."/>
            <person name="Maire R."/>
            <person name="Meier B."/>
            <person name="Mihaltcheva S."/>
            <person name="Molinier V."/>
            <person name="Murat C."/>
            <person name="Poggeler S."/>
            <person name="Quandt C.A."/>
            <person name="Sperisen C."/>
            <person name="Tritt A."/>
            <person name="Tisserant E."/>
            <person name="Crous P.W."/>
            <person name="Henrissat B."/>
            <person name="Nehls U."/>
            <person name="Egli S."/>
            <person name="Spatafora J.W."/>
            <person name="Grigoriev I.V."/>
            <person name="Martin F.M."/>
        </authorList>
    </citation>
    <scope>NUCLEOTIDE SEQUENCE [LARGE SCALE GENOMIC DNA]</scope>
    <source>
        <strain evidence="1 2">CBS 207.34</strain>
    </source>
</reference>
<accession>A0A8E2FA41</accession>
<name>A0A8E2FA41_9PEZI</name>
<dbReference type="OrthoDB" id="4269at2759"/>
<organism evidence="1 2">
    <name type="scientific">Glonium stellatum</name>
    <dbReference type="NCBI Taxonomy" id="574774"/>
    <lineage>
        <taxon>Eukaryota</taxon>
        <taxon>Fungi</taxon>
        <taxon>Dikarya</taxon>
        <taxon>Ascomycota</taxon>
        <taxon>Pezizomycotina</taxon>
        <taxon>Dothideomycetes</taxon>
        <taxon>Pleosporomycetidae</taxon>
        <taxon>Gloniales</taxon>
        <taxon>Gloniaceae</taxon>
        <taxon>Glonium</taxon>
    </lineage>
</organism>